<evidence type="ECO:0000313" key="3">
    <source>
        <dbReference type="Proteomes" id="UP000253845"/>
    </source>
</evidence>
<dbReference type="VEuPathDB" id="FungiDB:M747DRAFT_87477"/>
<dbReference type="Proteomes" id="UP000253845">
    <property type="component" value="Unassembled WGS sequence"/>
</dbReference>
<accession>A0A370CBQ2</accession>
<evidence type="ECO:0000256" key="1">
    <source>
        <dbReference type="SAM" id="MobiDB-lite"/>
    </source>
</evidence>
<proteinExistence type="predicted"/>
<gene>
    <name evidence="2" type="ORF">M747DRAFT_87477</name>
</gene>
<sequence length="366" mass="42379">MSKMTGVTIDRRTGQAYREMAFHPSKYPNGSFWVHESPLLPKRWEENSQHGAPSLQHSAMKCLLSDQRRLRPEMFAYVPWHIASYLWDCLGKSNRRTLHSWKLFATAYPEQFREVSPYRSYSTKSVKMSMPEYWKVVNSDALNWRAVLSLDPSIARVPDLVEITSIRNLVALEISSPPQTLHNGESSGVMLSHRVIRSWNELQQSSGAFAHLRLLVLSHQRDLSVQILQYLRDFPSLEIVLALDCGDLTRMSRDEFQVDGWLVDPESKRGGTLYEQYLSITNAEARKSTGLDAAPVLNFEINPSQTERRTSMRKEKRFCFYRDGSKTYKQERESGQKRPRGYPQMKINRPDKYRKIGWEGLLGDLT</sequence>
<name>A0A370CBQ2_ASPNG</name>
<evidence type="ECO:0000313" key="2">
    <source>
        <dbReference type="EMBL" id="RDH24551.1"/>
    </source>
</evidence>
<organism evidence="2 3">
    <name type="scientific">Aspergillus niger ATCC 13496</name>
    <dbReference type="NCBI Taxonomy" id="1353008"/>
    <lineage>
        <taxon>Eukaryota</taxon>
        <taxon>Fungi</taxon>
        <taxon>Dikarya</taxon>
        <taxon>Ascomycota</taxon>
        <taxon>Pezizomycotina</taxon>
        <taxon>Eurotiomycetes</taxon>
        <taxon>Eurotiomycetidae</taxon>
        <taxon>Eurotiales</taxon>
        <taxon>Aspergillaceae</taxon>
        <taxon>Aspergillus</taxon>
        <taxon>Aspergillus subgen. Circumdati</taxon>
    </lineage>
</organism>
<feature type="region of interest" description="Disordered" evidence="1">
    <location>
        <begin position="329"/>
        <end position="348"/>
    </location>
</feature>
<dbReference type="EMBL" id="KZ851901">
    <property type="protein sequence ID" value="RDH24551.1"/>
    <property type="molecule type" value="Genomic_DNA"/>
</dbReference>
<protein>
    <submittedName>
        <fullName evidence="2">Uncharacterized protein</fullName>
    </submittedName>
</protein>
<reference evidence="2 3" key="1">
    <citation type="submission" date="2018-07" db="EMBL/GenBank/DDBJ databases">
        <title>Section-level genome sequencing of Aspergillus section Nigri to investigate inter- and intra-species variation.</title>
        <authorList>
            <consortium name="DOE Joint Genome Institute"/>
            <person name="Vesth T.C."/>
            <person name="Nybo J.L."/>
            <person name="Theobald S."/>
            <person name="Frisvad J.C."/>
            <person name="Larsen T.O."/>
            <person name="Nielsen K.F."/>
            <person name="Hoof J.B."/>
            <person name="Brandl J."/>
            <person name="Salamov A."/>
            <person name="Riley R."/>
            <person name="Gladden J.M."/>
            <person name="Phatale P."/>
            <person name="Nielsen M.T."/>
            <person name="Lyhne E.K."/>
            <person name="Kogle M.E."/>
            <person name="Strasser K."/>
            <person name="McDonnell E."/>
            <person name="Barry K."/>
            <person name="Clum A."/>
            <person name="Chen C."/>
            <person name="Nolan M."/>
            <person name="Sandor L."/>
            <person name="Kuo A."/>
            <person name="Lipzen A."/>
            <person name="Hainaut M."/>
            <person name="Drula E."/>
            <person name="Tsang A."/>
            <person name="Magnuson J.K."/>
            <person name="Henrissat B."/>
            <person name="Wiebenga A."/>
            <person name="Simmons B.A."/>
            <person name="Makela M.R."/>
            <person name="De vries R.P."/>
            <person name="Grigoriev I.V."/>
            <person name="Mortensen U.H."/>
            <person name="Baker S.E."/>
            <person name="Andersen M.R."/>
        </authorList>
    </citation>
    <scope>NUCLEOTIDE SEQUENCE [LARGE SCALE GENOMIC DNA]</scope>
    <source>
        <strain evidence="2 3">ATCC 13496</strain>
    </source>
</reference>
<dbReference type="AlphaFoldDB" id="A0A370CBQ2"/>